<dbReference type="Proteomes" id="UP000694844">
    <property type="component" value="Chromosome 7"/>
</dbReference>
<dbReference type="GeneID" id="111103343"/>
<feature type="repeat" description="TPR" evidence="1">
    <location>
        <begin position="547"/>
        <end position="580"/>
    </location>
</feature>
<dbReference type="OrthoDB" id="6132192at2759"/>
<dbReference type="PANTHER" id="PTHR47691:SF3">
    <property type="entry name" value="HTH-TYPE TRANSCRIPTIONAL REGULATOR RV0890C-RELATED"/>
    <property type="match status" value="1"/>
</dbReference>
<keyword evidence="4" id="KW-1185">Reference proteome</keyword>
<dbReference type="RefSeq" id="XP_022292247.1">
    <property type="nucleotide sequence ID" value="XM_022436539.1"/>
</dbReference>
<dbReference type="Gene3D" id="3.40.50.300">
    <property type="entry name" value="P-loop containing nucleotide triphosphate hydrolases"/>
    <property type="match status" value="1"/>
</dbReference>
<dbReference type="Gene3D" id="1.25.40.10">
    <property type="entry name" value="Tetratricopeptide repeat domain"/>
    <property type="match status" value="3"/>
</dbReference>
<evidence type="ECO:0000313" key="4">
    <source>
        <dbReference type="Proteomes" id="UP000694844"/>
    </source>
</evidence>
<keyword evidence="2" id="KW-1133">Transmembrane helix</keyword>
<dbReference type="PROSITE" id="PS50005">
    <property type="entry name" value="TPR"/>
    <property type="match status" value="1"/>
</dbReference>
<dbReference type="GO" id="GO:0016887">
    <property type="term" value="F:ATP hydrolysis activity"/>
    <property type="evidence" value="ECO:0007669"/>
    <property type="project" value="InterPro"/>
</dbReference>
<dbReference type="PANTHER" id="PTHR47691">
    <property type="entry name" value="REGULATOR-RELATED"/>
    <property type="match status" value="1"/>
</dbReference>
<feature type="domain" description="ORC1/DEAH AAA+ ATPase" evidence="3">
    <location>
        <begin position="20"/>
        <end position="126"/>
    </location>
</feature>
<dbReference type="AlphaFoldDB" id="A0A8B8AL23"/>
<evidence type="ECO:0000256" key="1">
    <source>
        <dbReference type="PROSITE-ProRule" id="PRU00339"/>
    </source>
</evidence>
<dbReference type="InterPro" id="IPR049945">
    <property type="entry name" value="AAA_22"/>
</dbReference>
<evidence type="ECO:0000313" key="5">
    <source>
        <dbReference type="RefSeq" id="XP_022292247.1"/>
    </source>
</evidence>
<sequence length="819" mass="94310">MAVLVGRVSEIKELREKVQQHKIVVIHGFKGVGKSSIARELCRQIQQPYYWNDLRNVSKADEVLQYLVRNFLKEAIVLEDSKVMLALVCENIARHGHDLVIVFDNAEDVIKGIEGHFFVEILLSLSYLVNTNVLVTSDVKLSVQKEEICDYPLGELCFKDSYDLLKSVCPTLKDTDKISAIVNLCEGIPLALVLAGGEIGFLDVDEVIYLLSHYRLKVLSSECYSKDEQIEPIYKAFLDRLPKALEEKLTVLNYIPGTFDIEEAVSVLGEAEGRSQDTVRLLVHRHIISEVSEERFNIHGILRDCLKEYLKIKDIDGVRARFCRTFAAILKQIEKKTHTIDYADALCRLNIEYQNFRKLFTDVIYCTEDTYHVFIDLAATTIAGGSILFTTMATYDMGIQFYENCLKKAVEFKEELDEAKVQTGYGRVLTNIKGDYVHAEERFQRAMEIRRRHPNKRDYFMALLCQSYGWNLGSQGKFVQALRILEEAYEVERELKMHYENLMLQTMQSLAIFYNMSGRIDKGEPHQLEVLKRRLHVIGTENHPIIGSIMNNMGVLYERKGDFAKAAEYYRKGFAIKEDTKAPLKALVISEINVARSILEVGQYDEAVDLLKNSFKRLEDFPNLFSDARSLLWETMGKACLNQNNFPQAAAAFKKAIAFRIQSSASDHSILGLVCLYAKSLLAVSENEKAVAEINKGLRLCDSIIQNTPTNPTIVFTYEKLLEANFALKRREAVDNTYEAGKKEFFRLIKVYEDLRNFNKREDVLSHFQKFRQRYLEMCENLQKVNSHRFCDNFILISLIGYKVLFVTMFYLYKKLKRK</sequence>
<dbReference type="SUPFAM" id="SSF48452">
    <property type="entry name" value="TPR-like"/>
    <property type="match status" value="3"/>
</dbReference>
<dbReference type="PRINTS" id="PR00364">
    <property type="entry name" value="DISEASERSIST"/>
</dbReference>
<keyword evidence="1" id="KW-0802">TPR repeat</keyword>
<name>A0A8B8AL23_CRAVI</name>
<dbReference type="Pfam" id="PF13424">
    <property type="entry name" value="TPR_12"/>
    <property type="match status" value="1"/>
</dbReference>
<reference evidence="5" key="1">
    <citation type="submission" date="2025-08" db="UniProtKB">
        <authorList>
            <consortium name="RefSeq"/>
        </authorList>
    </citation>
    <scope>IDENTIFICATION</scope>
    <source>
        <tissue evidence="5">Whole sample</tissue>
    </source>
</reference>
<dbReference type="InterPro" id="IPR027417">
    <property type="entry name" value="P-loop_NTPase"/>
</dbReference>
<dbReference type="Pfam" id="PF13401">
    <property type="entry name" value="AAA_22"/>
    <property type="match status" value="1"/>
</dbReference>
<feature type="transmembrane region" description="Helical" evidence="2">
    <location>
        <begin position="794"/>
        <end position="813"/>
    </location>
</feature>
<accession>A0A8B8AL23</accession>
<evidence type="ECO:0000259" key="3">
    <source>
        <dbReference type="Pfam" id="PF13401"/>
    </source>
</evidence>
<organism evidence="4 5">
    <name type="scientific">Crassostrea virginica</name>
    <name type="common">Eastern oyster</name>
    <dbReference type="NCBI Taxonomy" id="6565"/>
    <lineage>
        <taxon>Eukaryota</taxon>
        <taxon>Metazoa</taxon>
        <taxon>Spiralia</taxon>
        <taxon>Lophotrochozoa</taxon>
        <taxon>Mollusca</taxon>
        <taxon>Bivalvia</taxon>
        <taxon>Autobranchia</taxon>
        <taxon>Pteriomorphia</taxon>
        <taxon>Ostreida</taxon>
        <taxon>Ostreoidea</taxon>
        <taxon>Ostreidae</taxon>
        <taxon>Crassostrea</taxon>
    </lineage>
</organism>
<dbReference type="InterPro" id="IPR019734">
    <property type="entry name" value="TPR_rpt"/>
</dbReference>
<dbReference type="SUPFAM" id="SSF52540">
    <property type="entry name" value="P-loop containing nucleoside triphosphate hydrolases"/>
    <property type="match status" value="1"/>
</dbReference>
<keyword evidence="2" id="KW-0812">Transmembrane</keyword>
<dbReference type="KEGG" id="cvn:111103343"/>
<dbReference type="SMART" id="SM00028">
    <property type="entry name" value="TPR"/>
    <property type="match status" value="4"/>
</dbReference>
<keyword evidence="2" id="KW-0472">Membrane</keyword>
<gene>
    <name evidence="5" type="primary">LOC111103343</name>
</gene>
<dbReference type="InterPro" id="IPR011990">
    <property type="entry name" value="TPR-like_helical_dom_sf"/>
</dbReference>
<evidence type="ECO:0000256" key="2">
    <source>
        <dbReference type="SAM" id="Phobius"/>
    </source>
</evidence>
<protein>
    <submittedName>
        <fullName evidence="5">LOW QUALITY PROTEIN: uncharacterized protein LOC111103343</fullName>
    </submittedName>
</protein>
<proteinExistence type="predicted"/>